<keyword evidence="2" id="KW-1185">Reference proteome</keyword>
<organism evidence="1 2">
    <name type="scientific">Tilletiaria anomala (strain ATCC 24038 / CBS 436.72 / UBC 951)</name>
    <dbReference type="NCBI Taxonomy" id="1037660"/>
    <lineage>
        <taxon>Eukaryota</taxon>
        <taxon>Fungi</taxon>
        <taxon>Dikarya</taxon>
        <taxon>Basidiomycota</taxon>
        <taxon>Ustilaginomycotina</taxon>
        <taxon>Exobasidiomycetes</taxon>
        <taxon>Georgefischeriales</taxon>
        <taxon>Tilletiariaceae</taxon>
        <taxon>Tilletiaria</taxon>
    </lineage>
</organism>
<comment type="caution">
    <text evidence="1">The sequence shown here is derived from an EMBL/GenBank/DDBJ whole genome shotgun (WGS) entry which is preliminary data.</text>
</comment>
<reference evidence="1 2" key="1">
    <citation type="submission" date="2014-05" db="EMBL/GenBank/DDBJ databases">
        <title>Draft genome sequence of a rare smut relative, Tilletiaria anomala UBC 951.</title>
        <authorList>
            <consortium name="DOE Joint Genome Institute"/>
            <person name="Toome M."/>
            <person name="Kuo A."/>
            <person name="Henrissat B."/>
            <person name="Lipzen A."/>
            <person name="Tritt A."/>
            <person name="Yoshinaga Y."/>
            <person name="Zane M."/>
            <person name="Barry K."/>
            <person name="Grigoriev I.V."/>
            <person name="Spatafora J.W."/>
            <person name="Aimea M.C."/>
        </authorList>
    </citation>
    <scope>NUCLEOTIDE SEQUENCE [LARGE SCALE GENOMIC DNA]</scope>
    <source>
        <strain evidence="1 2">UBC 951</strain>
    </source>
</reference>
<dbReference type="HOGENOM" id="CLU_2401220_0_0_1"/>
<evidence type="ECO:0000313" key="1">
    <source>
        <dbReference type="EMBL" id="KDN47009.1"/>
    </source>
</evidence>
<gene>
    <name evidence="1" type="ORF">K437DRAFT_284820</name>
</gene>
<proteinExistence type="predicted"/>
<dbReference type="EMBL" id="JMSN01000032">
    <property type="protein sequence ID" value="KDN47009.1"/>
    <property type="molecule type" value="Genomic_DNA"/>
</dbReference>
<accession>A0A066W7E2</accession>
<dbReference type="RefSeq" id="XP_013243745.1">
    <property type="nucleotide sequence ID" value="XM_013388291.1"/>
</dbReference>
<dbReference type="InParanoid" id="A0A066W7E2"/>
<name>A0A066W7E2_TILAU</name>
<dbReference type="AlphaFoldDB" id="A0A066W7E2"/>
<sequence length="93" mass="10891">MHDVYIDHRYLAMLKSPKVLPCYEHCLREQVMPFQLAILYRPRKDSTQSDAMFHRFDLVEGGQASQTPPAVLLEPISSAIRHFLQYHLVFYAL</sequence>
<dbReference type="Proteomes" id="UP000027361">
    <property type="component" value="Unassembled WGS sequence"/>
</dbReference>
<evidence type="ECO:0000313" key="2">
    <source>
        <dbReference type="Proteomes" id="UP000027361"/>
    </source>
</evidence>
<protein>
    <submittedName>
        <fullName evidence="1">Uncharacterized protein</fullName>
    </submittedName>
</protein>
<dbReference type="GeneID" id="25266956"/>